<name>A0A081NI78_9GAMM</name>
<dbReference type="AlphaFoldDB" id="A0A081NI78"/>
<comment type="caution">
    <text evidence="1">The sequence shown here is derived from an EMBL/GenBank/DDBJ whole genome shotgun (WGS) entry which is preliminary data.</text>
</comment>
<dbReference type="OrthoDB" id="6197379at2"/>
<dbReference type="EMBL" id="JOKH01000002">
    <property type="protein sequence ID" value="KEQ18151.1"/>
    <property type="molecule type" value="Genomic_DNA"/>
</dbReference>
<keyword evidence="2" id="KW-1185">Reference proteome</keyword>
<proteinExistence type="predicted"/>
<reference evidence="1 2" key="1">
    <citation type="submission" date="2014-06" db="EMBL/GenBank/DDBJ databases">
        <title>Whole Genome Sequences of Three Symbiotic Endozoicomonas Bacteria.</title>
        <authorList>
            <person name="Neave M.J."/>
            <person name="Apprill A."/>
            <person name="Voolstra C.R."/>
        </authorList>
    </citation>
    <scope>NUCLEOTIDE SEQUENCE [LARGE SCALE GENOMIC DNA]</scope>
    <source>
        <strain evidence="1 2">DSM 25634</strain>
    </source>
</reference>
<sequence>MGTSLSKGINSTPTTQKCRYQPEATIKTGLWDDIKSVSCTEFETSQVNQTALPLAIVKAGQYLEDHGFHPDSGLTPELLKNWNKGSTWFQSLMHLHFKGLPVEQFSDEQLGLTQPGGMDEITVYRGIIKKLKEHSGARTPEDYLAFMSWLATVNMLEEFPYPPLVNALEDWEKSMRAELCSQVTTDARDQRLPFDGNPFHQPNKSKLHFYLERFEGMKYDLLKSLLSEAPSELTTPLMSDWLQPEDSAPRKALFKQQFYPLNTLQLERYQWNHCINTLVQKLPETADTPFYVSMKADSIELPMSPPHEATHCHQTCGRTLIEKLPDGSHRYIKIQSENESASDFQKCFYRLQKIEKHKEELELESTAVCTEKVFKIDDVSAYLEASSIPPAHQRQVLSITGDSPRLAMSFTTPPGVQYEEYFYDVETPSEAFEGLAIYGRDYGRLWRQKLIPPSLITADHDVTSARKHLVFASLLHCFSEGCIDRWHTEASNYPNSGGSKMGMRDKGDTCLPSEAVPYYKTTFKHMGIGCSKESTQSLNSIRVNELGRAAQGMILQYARRFNQSFNPMDSEKCNDIAKDIEYLLAGLFSQAFALSKEQCQLLMREADLLNQCAREVNYWLASGSPYVEDIRSAVINRKVYPHLPENMQACILTEGAAEQLRDTGFFRPPTYMKGDIKLGSPNGKNPLIALNALMTKLTSAGIVAMLDEQKREKQSAAQKVASAQYCA</sequence>
<organism evidence="1 2">
    <name type="scientific">Endozoicomonas numazuensis</name>
    <dbReference type="NCBI Taxonomy" id="1137799"/>
    <lineage>
        <taxon>Bacteria</taxon>
        <taxon>Pseudomonadati</taxon>
        <taxon>Pseudomonadota</taxon>
        <taxon>Gammaproteobacteria</taxon>
        <taxon>Oceanospirillales</taxon>
        <taxon>Endozoicomonadaceae</taxon>
        <taxon>Endozoicomonas</taxon>
    </lineage>
</organism>
<dbReference type="RefSeq" id="WP_034835248.1">
    <property type="nucleotide sequence ID" value="NZ_JOKH01000002.1"/>
</dbReference>
<gene>
    <name evidence="1" type="ORF">GZ78_11380</name>
</gene>
<evidence type="ECO:0000313" key="1">
    <source>
        <dbReference type="EMBL" id="KEQ18151.1"/>
    </source>
</evidence>
<accession>A0A081NI78</accession>
<protein>
    <submittedName>
        <fullName evidence="1">Uncharacterized protein</fullName>
    </submittedName>
</protein>
<dbReference type="Proteomes" id="UP000028073">
    <property type="component" value="Unassembled WGS sequence"/>
</dbReference>
<evidence type="ECO:0000313" key="2">
    <source>
        <dbReference type="Proteomes" id="UP000028073"/>
    </source>
</evidence>